<accession>A0ACD1HNE9</accession>
<sequence length="281" mass="31350">MTPKANTSQKRKRTPTKEKESKKQRKTKKTKTLKTSAPPSSPDTQSHATITPPQTPTPPRSFSVETLSPSDKAAHNRLQQQILAETEILHVYLRSLRNRLTQTPSRDAQYAICKANAKGIAAQYAILADLRTELEYFGRSVELHALDAAAAAAKHKTTGELQSPSWAEVVAAWGQPVADRVRRYTHSVTFCMSLAWFAKRGFEWKTVANLLVTAVISRLDDSRRPSQLALLTADAVYAKKEIPRPAPVLAAKDVLRVGCRLDRFGLLVPLSVEEREWARFL</sequence>
<proteinExistence type="predicted"/>
<dbReference type="EMBL" id="KZ824934">
    <property type="protein sequence ID" value="RAH74986.1"/>
    <property type="molecule type" value="Genomic_DNA"/>
</dbReference>
<evidence type="ECO:0000313" key="2">
    <source>
        <dbReference type="Proteomes" id="UP000249661"/>
    </source>
</evidence>
<dbReference type="Proteomes" id="UP000249661">
    <property type="component" value="Unassembled WGS sequence"/>
</dbReference>
<protein>
    <submittedName>
        <fullName evidence="1">Uncharacterized protein</fullName>
    </submittedName>
</protein>
<organism evidence="1 2">
    <name type="scientific">Aspergillus aculeatinus CBS 121060</name>
    <dbReference type="NCBI Taxonomy" id="1448322"/>
    <lineage>
        <taxon>Eukaryota</taxon>
        <taxon>Fungi</taxon>
        <taxon>Dikarya</taxon>
        <taxon>Ascomycota</taxon>
        <taxon>Pezizomycotina</taxon>
        <taxon>Eurotiomycetes</taxon>
        <taxon>Eurotiomycetidae</taxon>
        <taxon>Eurotiales</taxon>
        <taxon>Aspergillaceae</taxon>
        <taxon>Aspergillus</taxon>
        <taxon>Aspergillus subgen. Circumdati</taxon>
    </lineage>
</organism>
<keyword evidence="2" id="KW-1185">Reference proteome</keyword>
<name>A0ACD1HNE9_9EURO</name>
<gene>
    <name evidence="1" type="ORF">BO66DRAFT_397557</name>
</gene>
<reference evidence="1" key="1">
    <citation type="submission" date="2018-02" db="EMBL/GenBank/DDBJ databases">
        <title>The genomes of Aspergillus section Nigri reveals drivers in fungal speciation.</title>
        <authorList>
            <consortium name="DOE Joint Genome Institute"/>
            <person name="Vesth T.C."/>
            <person name="Nybo J."/>
            <person name="Theobald S."/>
            <person name="Brandl J."/>
            <person name="Frisvad J.C."/>
            <person name="Nielsen K.F."/>
            <person name="Lyhne E.K."/>
            <person name="Kogle M.E."/>
            <person name="Kuo A."/>
            <person name="Riley R."/>
            <person name="Clum A."/>
            <person name="Nolan M."/>
            <person name="Lipzen A."/>
            <person name="Salamov A."/>
            <person name="Henrissat B."/>
            <person name="Wiebenga A."/>
            <person name="De vries R.P."/>
            <person name="Grigoriev I.V."/>
            <person name="Mortensen U.H."/>
            <person name="Andersen M.R."/>
            <person name="Baker S.E."/>
        </authorList>
    </citation>
    <scope>NUCLEOTIDE SEQUENCE</scope>
    <source>
        <strain evidence="1">CBS 121060</strain>
    </source>
</reference>
<evidence type="ECO:0000313" key="1">
    <source>
        <dbReference type="EMBL" id="RAH74986.1"/>
    </source>
</evidence>